<organism evidence="2 3">
    <name type="scientific">Solidesulfovibrio magneticus str. Maddingley MBC34</name>
    <dbReference type="NCBI Taxonomy" id="1206767"/>
    <lineage>
        <taxon>Bacteria</taxon>
        <taxon>Pseudomonadati</taxon>
        <taxon>Thermodesulfobacteriota</taxon>
        <taxon>Desulfovibrionia</taxon>
        <taxon>Desulfovibrionales</taxon>
        <taxon>Desulfovibrionaceae</taxon>
        <taxon>Solidesulfovibrio</taxon>
    </lineage>
</organism>
<dbReference type="AlphaFoldDB" id="K6HCE4"/>
<feature type="transmembrane region" description="Helical" evidence="1">
    <location>
        <begin position="17"/>
        <end position="37"/>
    </location>
</feature>
<keyword evidence="1" id="KW-0472">Membrane</keyword>
<comment type="caution">
    <text evidence="2">The sequence shown here is derived from an EMBL/GenBank/DDBJ whole genome shotgun (WGS) entry which is preliminary data.</text>
</comment>
<protein>
    <submittedName>
        <fullName evidence="2">Uncharacterized protein</fullName>
    </submittedName>
</protein>
<accession>K6HCE4</accession>
<proteinExistence type="predicted"/>
<dbReference type="EMBL" id="ALAO01000092">
    <property type="protein sequence ID" value="EKO40128.1"/>
    <property type="molecule type" value="Genomic_DNA"/>
</dbReference>
<keyword evidence="1" id="KW-1133">Transmembrane helix</keyword>
<dbReference type="PATRIC" id="fig|1206767.3.peg.1116"/>
<keyword evidence="1" id="KW-0812">Transmembrane</keyword>
<dbReference type="Proteomes" id="UP000006272">
    <property type="component" value="Unassembled WGS sequence"/>
</dbReference>
<evidence type="ECO:0000313" key="2">
    <source>
        <dbReference type="EMBL" id="EKO40128.1"/>
    </source>
</evidence>
<evidence type="ECO:0000256" key="1">
    <source>
        <dbReference type="SAM" id="Phobius"/>
    </source>
</evidence>
<name>K6HCE4_9BACT</name>
<reference evidence="2 3" key="1">
    <citation type="submission" date="2012-07" db="EMBL/GenBank/DDBJ databases">
        <title>Draft genome sequence of Desulfovibrio magneticus str. Maddingley MBC34 obtained from a metagenomic sequence of a methanogenic enrichment isolated from coal-seam formation water in Victoria, Australia.</title>
        <authorList>
            <person name="Greenfield P."/>
            <person name="Hendry P."/>
            <person name="Li D."/>
            <person name="Rosewarne C.P."/>
            <person name="Tran-Dinh N."/>
            <person name="Elbourne L.D.H."/>
            <person name="Paulsen I.T."/>
            <person name="Midgley D.J."/>
        </authorList>
    </citation>
    <scope>NUCLEOTIDE SEQUENCE [LARGE SCALE GENOMIC DNA]</scope>
    <source>
        <strain evidence="3">Maddingley MBC34</strain>
    </source>
</reference>
<sequence length="522" mass="55836">MLFCKGLFWSDDKLRGSVLFVVIGAIIVMSVIGASLARLHGSATNTEVQGNRLDDAYYAAVSGINFVDTMIDLKTNDPDASAWNPVILNGTYTINSGQKFELALTKGSGTDYNIQSRGIVLASGSAKQANCILNATKAYSWVPPTPPVTPPNLGSYNFVNPSNRPNYAAYAADDKRTYPEGTDTGDIITRNIVVGKDYYYGFGNVWFAGTNTGYSVDGVSPFGKGIRMFLTFKFLTTVGDGFVVAILNGSQNNYLSSGGDSAEGGLLGYAGDSRVYDSTDGGFASSILEYVDKSGYAKGLNPPKFGIEVDTYTNTTDSSKWNPTSKKSSCTDDNAFMDDSTSGSKSDHVGIVYWGSDSAYLRKTCPGPGSGFNGNVKRYTDVRHGSGDNAPNTAGSKLQYVDDFQVGRTYFLRLDVLKTGSTITIKNYVGTCKGDNLNTSCVNEIYGTTTANHVGTLSDTKTDFNYANIAASKNLTGVSVSDTKTFSSSEATAFSNFLWGFTSGSGVAAQQIEFRNISLSFR</sequence>
<gene>
    <name evidence="2" type="ORF">B193_1147</name>
</gene>
<evidence type="ECO:0000313" key="3">
    <source>
        <dbReference type="Proteomes" id="UP000006272"/>
    </source>
</evidence>